<dbReference type="STRING" id="858640.A3K86_19430"/>
<dbReference type="RefSeq" id="WP_068335294.1">
    <property type="nucleotide sequence ID" value="NZ_LVHF01000033.1"/>
</dbReference>
<gene>
    <name evidence="11" type="primary">glgA</name>
    <name evidence="14" type="ORF">A3K86_19430</name>
</gene>
<comment type="caution">
    <text evidence="14">The sequence shown here is derived from an EMBL/GenBank/DDBJ whole genome shotgun (WGS) entry which is preliminary data.</text>
</comment>
<evidence type="ECO:0000256" key="7">
    <source>
        <dbReference type="ARBA" id="ARBA00022676"/>
    </source>
</evidence>
<reference evidence="14 15" key="1">
    <citation type="submission" date="2016-03" db="EMBL/GenBank/DDBJ databases">
        <title>Photobacterium proteolyticum sp. nov. a protease producing bacterium isolated from ocean sediments of Laizhou Bay.</title>
        <authorList>
            <person name="Li Y."/>
        </authorList>
    </citation>
    <scope>NUCLEOTIDE SEQUENCE [LARGE SCALE GENOMIC DNA]</scope>
    <source>
        <strain evidence="14 15">R-40508</strain>
    </source>
</reference>
<dbReference type="CDD" id="cd03791">
    <property type="entry name" value="GT5_Glycogen_synthase_DULL1-like"/>
    <property type="match status" value="1"/>
</dbReference>
<dbReference type="NCBIfam" id="TIGR02095">
    <property type="entry name" value="glgA"/>
    <property type="match status" value="1"/>
</dbReference>
<name>A0A178K1D0_9GAMM</name>
<comment type="function">
    <text evidence="2 11">Synthesizes alpha-1,4-glucan chains using ADP-glucose.</text>
</comment>
<feature type="domain" description="Glycosyl transferase family 1" evidence="12">
    <location>
        <begin position="292"/>
        <end position="441"/>
    </location>
</feature>
<evidence type="ECO:0000256" key="9">
    <source>
        <dbReference type="ARBA" id="ARBA00023056"/>
    </source>
</evidence>
<accession>A0A178K1D0</accession>
<dbReference type="HAMAP" id="MF_00484">
    <property type="entry name" value="Glycogen_synth"/>
    <property type="match status" value="1"/>
</dbReference>
<keyword evidence="9 11" id="KW-0320">Glycogen biosynthesis</keyword>
<comment type="pathway">
    <text evidence="3 11">Glycan biosynthesis; glycogen biosynthesis.</text>
</comment>
<dbReference type="NCBIfam" id="NF001903">
    <property type="entry name" value="PRK00654.2-2"/>
    <property type="match status" value="1"/>
</dbReference>
<evidence type="ECO:0000313" key="14">
    <source>
        <dbReference type="EMBL" id="OAN11139.1"/>
    </source>
</evidence>
<evidence type="ECO:0000256" key="10">
    <source>
        <dbReference type="ARBA" id="ARBA00031722"/>
    </source>
</evidence>
<dbReference type="GO" id="GO:0005829">
    <property type="term" value="C:cytosol"/>
    <property type="evidence" value="ECO:0007669"/>
    <property type="project" value="TreeGrafter"/>
</dbReference>
<protein>
    <recommendedName>
        <fullName evidence="6 11">Glycogen synthase</fullName>
        <ecNumber evidence="5 11">2.4.1.21</ecNumber>
    </recommendedName>
    <alternativeName>
        <fullName evidence="10 11">Starch [bacterial glycogen] synthase</fullName>
    </alternativeName>
</protein>
<evidence type="ECO:0000256" key="6">
    <source>
        <dbReference type="ARBA" id="ARBA00019935"/>
    </source>
</evidence>
<dbReference type="Pfam" id="PF00534">
    <property type="entry name" value="Glycos_transf_1"/>
    <property type="match status" value="1"/>
</dbReference>
<dbReference type="PANTHER" id="PTHR45825">
    <property type="entry name" value="GRANULE-BOUND STARCH SYNTHASE 1, CHLOROPLASTIC/AMYLOPLASTIC"/>
    <property type="match status" value="1"/>
</dbReference>
<evidence type="ECO:0000259" key="13">
    <source>
        <dbReference type="Pfam" id="PF08323"/>
    </source>
</evidence>
<evidence type="ECO:0000256" key="5">
    <source>
        <dbReference type="ARBA" id="ARBA00012588"/>
    </source>
</evidence>
<dbReference type="SUPFAM" id="SSF53756">
    <property type="entry name" value="UDP-Glycosyltransferase/glycogen phosphorylase"/>
    <property type="match status" value="1"/>
</dbReference>
<evidence type="ECO:0000259" key="12">
    <source>
        <dbReference type="Pfam" id="PF00534"/>
    </source>
</evidence>
<keyword evidence="8 11" id="KW-0808">Transferase</keyword>
<dbReference type="InterPro" id="IPR011835">
    <property type="entry name" value="GS/SS"/>
</dbReference>
<evidence type="ECO:0000256" key="11">
    <source>
        <dbReference type="HAMAP-Rule" id="MF_00484"/>
    </source>
</evidence>
<evidence type="ECO:0000256" key="2">
    <source>
        <dbReference type="ARBA" id="ARBA00002764"/>
    </source>
</evidence>
<dbReference type="OrthoDB" id="9808590at2"/>
<dbReference type="EMBL" id="LVHF01000033">
    <property type="protein sequence ID" value="OAN11139.1"/>
    <property type="molecule type" value="Genomic_DNA"/>
</dbReference>
<evidence type="ECO:0000256" key="4">
    <source>
        <dbReference type="ARBA" id="ARBA00010281"/>
    </source>
</evidence>
<comment type="catalytic activity">
    <reaction evidence="1 11">
        <text>[(1-&gt;4)-alpha-D-glucosyl](n) + ADP-alpha-D-glucose = [(1-&gt;4)-alpha-D-glucosyl](n+1) + ADP + H(+)</text>
        <dbReference type="Rhea" id="RHEA:18189"/>
        <dbReference type="Rhea" id="RHEA-COMP:9584"/>
        <dbReference type="Rhea" id="RHEA-COMP:9587"/>
        <dbReference type="ChEBI" id="CHEBI:15378"/>
        <dbReference type="ChEBI" id="CHEBI:15444"/>
        <dbReference type="ChEBI" id="CHEBI:57498"/>
        <dbReference type="ChEBI" id="CHEBI:456216"/>
        <dbReference type="EC" id="2.4.1.21"/>
    </reaction>
</comment>
<dbReference type="Gene3D" id="3.40.50.2000">
    <property type="entry name" value="Glycogen Phosphorylase B"/>
    <property type="match status" value="2"/>
</dbReference>
<evidence type="ECO:0000313" key="15">
    <source>
        <dbReference type="Proteomes" id="UP000078503"/>
    </source>
</evidence>
<dbReference type="Proteomes" id="UP000078503">
    <property type="component" value="Unassembled WGS sequence"/>
</dbReference>
<dbReference type="GO" id="GO:0004373">
    <property type="term" value="F:alpha-1,4-glucan glucosyltransferase (UDP-glucose donor) activity"/>
    <property type="evidence" value="ECO:0007669"/>
    <property type="project" value="InterPro"/>
</dbReference>
<dbReference type="InterPro" id="IPR001296">
    <property type="entry name" value="Glyco_trans_1"/>
</dbReference>
<feature type="binding site" evidence="11">
    <location>
        <position position="21"/>
    </location>
    <ligand>
        <name>ADP-alpha-D-glucose</name>
        <dbReference type="ChEBI" id="CHEBI:57498"/>
    </ligand>
</feature>
<evidence type="ECO:0000256" key="3">
    <source>
        <dbReference type="ARBA" id="ARBA00004964"/>
    </source>
</evidence>
<dbReference type="PANTHER" id="PTHR45825:SF11">
    <property type="entry name" value="ALPHA AMYLASE DOMAIN-CONTAINING PROTEIN"/>
    <property type="match status" value="1"/>
</dbReference>
<sequence>MATKKSLKILFVSSEVEGLVKTGGLADVAKSLPAALKAMGHDVRIAMPYYRVLAERENVEPQLDTELAVPAQSVTVPYQVMPLQSGDVPVYAINAPQYYDRAELYAESNEAYEDNGERFAFFSAASLDLCEKVEFQPDLIHCNDWHTGLVPFLLRTRYANNSFFANTKSVLTVHNAVFKGVYNYDQFRLIPELIQHRYMQLEMDSANISMLKAGVAFADKINAVSPNYASELLTPLGAHGMDFDFNQRASDLFGIINGCDYNDWNPETDPNIKQHYKANKVSLNRGKKACKRDLQKQVNLPEKDVPVYGMVCRLTEQKGIHYLLPILQQFLVHDVQVAIVGTGDPRLAAQLHELVAANPEKLAFVEAYDNALAHKVEAGSDFFLMPSEFEPCGLNQMYSLAYGTLPIVRAVGGLKDTVIDYDQTPQVATGFMFEAPTPEALLICLQRSLLLYCQQPQEFKRLQQNAMACKFLWQESAERYLEMYLCDELNSVQNDLSSESITD</sequence>
<keyword evidence="7 11" id="KW-0328">Glycosyltransferase</keyword>
<dbReference type="AlphaFoldDB" id="A0A178K1D0"/>
<keyword evidence="15" id="KW-1185">Reference proteome</keyword>
<evidence type="ECO:0000256" key="8">
    <source>
        <dbReference type="ARBA" id="ARBA00022679"/>
    </source>
</evidence>
<feature type="domain" description="Starch synthase catalytic" evidence="13">
    <location>
        <begin position="8"/>
        <end position="243"/>
    </location>
</feature>
<comment type="similarity">
    <text evidence="4 11">Belongs to the glycosyltransferase 1 family. Bacterial/plant glycogen synthase subfamily.</text>
</comment>
<dbReference type="UniPathway" id="UPA00164"/>
<dbReference type="EC" id="2.4.1.21" evidence="5 11"/>
<organism evidence="14 15">
    <name type="scientific">Photobacterium jeanii</name>
    <dbReference type="NCBI Taxonomy" id="858640"/>
    <lineage>
        <taxon>Bacteria</taxon>
        <taxon>Pseudomonadati</taxon>
        <taxon>Pseudomonadota</taxon>
        <taxon>Gammaproteobacteria</taxon>
        <taxon>Vibrionales</taxon>
        <taxon>Vibrionaceae</taxon>
        <taxon>Photobacterium</taxon>
    </lineage>
</organism>
<evidence type="ECO:0000256" key="1">
    <source>
        <dbReference type="ARBA" id="ARBA00001478"/>
    </source>
</evidence>
<proteinExistence type="inferred from homology"/>
<dbReference type="InterPro" id="IPR013534">
    <property type="entry name" value="Starch_synth_cat_dom"/>
</dbReference>
<dbReference type="Pfam" id="PF08323">
    <property type="entry name" value="Glyco_transf_5"/>
    <property type="match status" value="1"/>
</dbReference>
<dbReference type="GO" id="GO:0005978">
    <property type="term" value="P:glycogen biosynthetic process"/>
    <property type="evidence" value="ECO:0007669"/>
    <property type="project" value="UniProtKB-UniRule"/>
</dbReference>
<dbReference type="GO" id="GO:0009011">
    <property type="term" value="F:alpha-1,4-glucan glucosyltransferase (ADP-glucose donor) activity"/>
    <property type="evidence" value="ECO:0007669"/>
    <property type="project" value="UniProtKB-UniRule"/>
</dbReference>